<keyword evidence="1" id="KW-0732">Signal</keyword>
<accession>A0A1Q9CNF0</accession>
<evidence type="ECO:0000313" key="3">
    <source>
        <dbReference type="Proteomes" id="UP000186817"/>
    </source>
</evidence>
<reference evidence="2 3" key="1">
    <citation type="submission" date="2016-02" db="EMBL/GenBank/DDBJ databases">
        <title>Genome analysis of coral dinoflagellate symbionts highlights evolutionary adaptations to a symbiotic lifestyle.</title>
        <authorList>
            <person name="Aranda M."/>
            <person name="Li Y."/>
            <person name="Liew Y.J."/>
            <person name="Baumgarten S."/>
            <person name="Simakov O."/>
            <person name="Wilson M."/>
            <person name="Piel J."/>
            <person name="Ashoor H."/>
            <person name="Bougouffa S."/>
            <person name="Bajic V.B."/>
            <person name="Ryu T."/>
            <person name="Ravasi T."/>
            <person name="Bayer T."/>
            <person name="Micklem G."/>
            <person name="Kim H."/>
            <person name="Bhak J."/>
            <person name="Lajeunesse T.C."/>
            <person name="Voolstra C.R."/>
        </authorList>
    </citation>
    <scope>NUCLEOTIDE SEQUENCE [LARGE SCALE GENOMIC DNA]</scope>
    <source>
        <strain evidence="2 3">CCMP2467</strain>
    </source>
</reference>
<dbReference type="EMBL" id="LSRX01001041">
    <property type="protein sequence ID" value="OLP84453.1"/>
    <property type="molecule type" value="Genomic_DNA"/>
</dbReference>
<name>A0A1Q9CNF0_SYMMI</name>
<protein>
    <submittedName>
        <fullName evidence="2">Uncharacterized protein</fullName>
    </submittedName>
</protein>
<dbReference type="AlphaFoldDB" id="A0A1Q9CNF0"/>
<feature type="chain" id="PRO_5012344620" evidence="1">
    <location>
        <begin position="22"/>
        <end position="143"/>
    </location>
</feature>
<comment type="caution">
    <text evidence="2">The sequence shown here is derived from an EMBL/GenBank/DDBJ whole genome shotgun (WGS) entry which is preliminary data.</text>
</comment>
<feature type="signal peptide" evidence="1">
    <location>
        <begin position="1"/>
        <end position="21"/>
    </location>
</feature>
<evidence type="ECO:0000313" key="2">
    <source>
        <dbReference type="EMBL" id="OLP84453.1"/>
    </source>
</evidence>
<sequence length="143" mass="15255">MCCNVPLGIALSSWVFVTAPAWTLRRLPELRGLPRQQDVGGPLTVEACALNALQLGGRGSASEMSESKLKVNKTFATFPALLAAHAGAQGNIMQVPGPLIPSSECLSACPALRAWYDEEKCLHEEFEDPNLVAKLGNICAHKA</sequence>
<evidence type="ECO:0000256" key="1">
    <source>
        <dbReference type="SAM" id="SignalP"/>
    </source>
</evidence>
<proteinExistence type="predicted"/>
<dbReference type="Proteomes" id="UP000186817">
    <property type="component" value="Unassembled WGS sequence"/>
</dbReference>
<organism evidence="2 3">
    <name type="scientific">Symbiodinium microadriaticum</name>
    <name type="common">Dinoflagellate</name>
    <name type="synonym">Zooxanthella microadriatica</name>
    <dbReference type="NCBI Taxonomy" id="2951"/>
    <lineage>
        <taxon>Eukaryota</taxon>
        <taxon>Sar</taxon>
        <taxon>Alveolata</taxon>
        <taxon>Dinophyceae</taxon>
        <taxon>Suessiales</taxon>
        <taxon>Symbiodiniaceae</taxon>
        <taxon>Symbiodinium</taxon>
    </lineage>
</organism>
<keyword evidence="3" id="KW-1185">Reference proteome</keyword>
<gene>
    <name evidence="2" type="ORF">AK812_SmicGene34677</name>
</gene>